<dbReference type="AlphaFoldDB" id="A0A1L8CSY4"/>
<evidence type="ECO:0000259" key="1">
    <source>
        <dbReference type="Pfam" id="PF13751"/>
    </source>
</evidence>
<dbReference type="InterPro" id="IPR025668">
    <property type="entry name" value="Tnp_DDE_dom"/>
</dbReference>
<dbReference type="STRING" id="870242.cpu_05330"/>
<feature type="domain" description="Transposase DDE" evidence="1">
    <location>
        <begin position="20"/>
        <end position="75"/>
    </location>
</feature>
<gene>
    <name evidence="2" type="ORF">cpu_05330</name>
</gene>
<evidence type="ECO:0000313" key="3">
    <source>
        <dbReference type="Proteomes" id="UP000187485"/>
    </source>
</evidence>
<evidence type="ECO:0000313" key="2">
    <source>
        <dbReference type="EMBL" id="GAV22023.1"/>
    </source>
</evidence>
<feature type="non-terminal residue" evidence="2">
    <location>
        <position position="1"/>
    </location>
</feature>
<dbReference type="Proteomes" id="UP000187485">
    <property type="component" value="Unassembled WGS sequence"/>
</dbReference>
<accession>A0A1L8CSY4</accession>
<dbReference type="RefSeq" id="WP_234970174.1">
    <property type="nucleotide sequence ID" value="NZ_BDJK01000007.1"/>
</dbReference>
<comment type="caution">
    <text evidence="2">The sequence shown here is derived from an EMBL/GenBank/DDBJ whole genome shotgun (WGS) entry which is preliminary data.</text>
</comment>
<sequence>AQRLDIGINIPEFYEYSQWTKTKEFQDNYKQRACQEWKNAEMKRFHGLDRAQGYGLLSMSKQAKLTAIAVNLKRIASILSSLNHFIFVLLHKYLFKGRFYSYKKPIC</sequence>
<keyword evidence="3" id="KW-1185">Reference proteome</keyword>
<dbReference type="EMBL" id="BDJK01000007">
    <property type="protein sequence ID" value="GAV22023.1"/>
    <property type="molecule type" value="Genomic_DNA"/>
</dbReference>
<name>A0A1L8CSY4_9THEO</name>
<organism evidence="2 3">
    <name type="scientific">Carboxydothermus pertinax</name>
    <dbReference type="NCBI Taxonomy" id="870242"/>
    <lineage>
        <taxon>Bacteria</taxon>
        <taxon>Bacillati</taxon>
        <taxon>Bacillota</taxon>
        <taxon>Clostridia</taxon>
        <taxon>Thermoanaerobacterales</taxon>
        <taxon>Thermoanaerobacteraceae</taxon>
        <taxon>Carboxydothermus</taxon>
    </lineage>
</organism>
<feature type="non-terminal residue" evidence="2">
    <location>
        <position position="107"/>
    </location>
</feature>
<proteinExistence type="predicted"/>
<protein>
    <recommendedName>
        <fullName evidence="1">Transposase DDE domain-containing protein</fullName>
    </recommendedName>
</protein>
<reference evidence="3" key="1">
    <citation type="submission" date="2016-12" db="EMBL/GenBank/DDBJ databases">
        <title>Draft Genome Sequences od Carboxydothermus pertinax and islandicus, Hydrogenogenic Carboxydotrophic Bacteria.</title>
        <authorList>
            <person name="Fukuyama Y."/>
            <person name="Ohmae K."/>
            <person name="Yoneda Y."/>
            <person name="Yoshida T."/>
            <person name="Sako Y."/>
        </authorList>
    </citation>
    <scope>NUCLEOTIDE SEQUENCE [LARGE SCALE GENOMIC DNA]</scope>
    <source>
        <strain evidence="3">Ug1</strain>
    </source>
</reference>
<dbReference type="Pfam" id="PF13751">
    <property type="entry name" value="DDE_Tnp_1_6"/>
    <property type="match status" value="1"/>
</dbReference>